<dbReference type="CDD" id="cd20705">
    <property type="entry name" value="MIX_I"/>
    <property type="match status" value="1"/>
</dbReference>
<comment type="caution">
    <text evidence="2">The sequence shown here is derived from an EMBL/GenBank/DDBJ whole genome shotgun (WGS) entry which is preliminary data.</text>
</comment>
<organism evidence="2 3">
    <name type="scientific">Vibrio penaeicida</name>
    <dbReference type="NCBI Taxonomy" id="104609"/>
    <lineage>
        <taxon>Bacteria</taxon>
        <taxon>Pseudomonadati</taxon>
        <taxon>Pseudomonadota</taxon>
        <taxon>Gammaproteobacteria</taxon>
        <taxon>Vibrionales</taxon>
        <taxon>Vibrionaceae</taxon>
        <taxon>Vibrio</taxon>
    </lineage>
</organism>
<evidence type="ECO:0000256" key="1">
    <source>
        <dbReference type="SAM" id="Phobius"/>
    </source>
</evidence>
<keyword evidence="1" id="KW-0812">Transmembrane</keyword>
<gene>
    <name evidence="2" type="ORF">GCM10007932_34930</name>
</gene>
<evidence type="ECO:0008006" key="4">
    <source>
        <dbReference type="Google" id="ProtNLM"/>
    </source>
</evidence>
<evidence type="ECO:0000313" key="2">
    <source>
        <dbReference type="EMBL" id="GLQ74132.1"/>
    </source>
</evidence>
<evidence type="ECO:0000313" key="3">
    <source>
        <dbReference type="Proteomes" id="UP001156690"/>
    </source>
</evidence>
<protein>
    <recommendedName>
        <fullName evidence="4">TcdA/TcdB toxin pore forming domain-containing protein</fullName>
    </recommendedName>
</protein>
<accession>A0AAV5NVP6</accession>
<dbReference type="Proteomes" id="UP001156690">
    <property type="component" value="Unassembled WGS sequence"/>
</dbReference>
<sequence>MSLNEVSSLAGADHIADSGEKTSFMLAESPVLVSNLTAGRYKVELDFDEWVPLVQSRKPREEGASSNVKQAWDGAVGVQSNPVNYIFATTGDFVNLEKEEQNLSNEDKQENPNKVEAFHAFDEHQKGAQGSFSIETNQSYVFEIKGFNAQSEKEKFLVETIGLSHGSEQDFEFYDLTDMNQKNTIESRKLVDSENEISTVYGWDWKPEVDNANVWLKVESEGDPIKLPLFNDVSNTPERSDEQDFQVCAFLPFTTLPSFDREKKQQDCIALSRSGYVYLTYRGKFWREIEISTDDNGEMVYRDVHLYQYREGRDKPFRLKERREVTGKPIKEIWYPSRESGNVTDVRIAFSEVQWSAARLNYLENDQSELEQRLQPPEFLEEDLDTLPEMRARQADLEYLLPDPSLLVHDLSGEWFQARYNTIEQNLQKSLDDGWFANKQFREETNPFYVERLELYLKYHAIMHLNQKEGVVENREGAERPDFSMPSSQDLLQDAKSRNIKGVLLPDPLFELRQHTYLINYASLFLMAVSENATHQPHFRSAELVQSFIMQEKFGKEPNPYYQYKKALDYGYSSKYSRTLREAERLSARMAIEDIKPKLQHTLEQNDFYHAARDVNSGDNQDPTLVHVLAGRALSALSLHSRGVDKIGMPNEDFGNPYIESAERILRNDNSHKLHRVLFPELDDIVEIKGEGDEKMVHLKPCVEGIVPHNDGSGFTTLALIAQWADENLLLNIEEIKSEELKDALTGEMMGMDNEQGEYGTIRRVTGAVNGLFQGYFESLNAVTASMVGTQTTSFLIKAYLSPLAMLKHGAPPVMGHINLYEAGQHQLSGVVVGTAEMGADGMPRNQWGTTNGERLPSRSSNHVNKEVYQQFEDTQELVMASKKRTIKNIASQHNMDFQPSKKTWLVNIAPEGSDLAKLAQDPEYNRAFKDLESEGIAGNKLSNTYYKLRLPYAITVIEVFNLHANAEHFKKLRSSDRSLYNIVSAGSAALDFAITLGHSANLLMGQNAQALQWMNKTHKTPELFVKKFGVATNISRLTYAGYIAGLVTSGIALRDALVSFSENDHDAGVAMGLVAMGSALSSFAYLGAKGSLLAMLGWWGLGFAVVGGLLYIWLKDGEMERWLKNGPFSDSPPEKLKQLQDSDIGYRHLVNLLLNFGVNLYTLGRFMGNSGIEISQEALSKIHSSGSTHVIYLRSNLHHILNTDLINESLHIRESALQEIREVDSGNLYASPKFFPLSADNMAVQYEHNVLDGKLYFVTFTKPVPQTKQQLIPQTYKIYEFSYQRAVTVRAQLKVDEYIFPLPPMDKPIDSSARDIPLFDNDDIGWLQVSSVGK</sequence>
<keyword evidence="1" id="KW-0472">Membrane</keyword>
<dbReference type="EMBL" id="BSNX01000052">
    <property type="protein sequence ID" value="GLQ74132.1"/>
    <property type="molecule type" value="Genomic_DNA"/>
</dbReference>
<reference evidence="3" key="1">
    <citation type="journal article" date="2019" name="Int. J. Syst. Evol. Microbiol.">
        <title>The Global Catalogue of Microorganisms (GCM) 10K type strain sequencing project: providing services to taxonomists for standard genome sequencing and annotation.</title>
        <authorList>
            <consortium name="The Broad Institute Genomics Platform"/>
            <consortium name="The Broad Institute Genome Sequencing Center for Infectious Disease"/>
            <person name="Wu L."/>
            <person name="Ma J."/>
        </authorList>
    </citation>
    <scope>NUCLEOTIDE SEQUENCE [LARGE SCALE GENOMIC DNA]</scope>
    <source>
        <strain evidence="3">NBRC 15640</strain>
    </source>
</reference>
<keyword evidence="1" id="KW-1133">Transmembrane helix</keyword>
<name>A0AAV5NVP6_9VIBR</name>
<keyword evidence="3" id="KW-1185">Reference proteome</keyword>
<feature type="transmembrane region" description="Helical" evidence="1">
    <location>
        <begin position="1093"/>
        <end position="1115"/>
    </location>
</feature>
<dbReference type="RefSeq" id="WP_126610031.1">
    <property type="nucleotide sequence ID" value="NZ_AP025144.1"/>
</dbReference>
<proteinExistence type="predicted"/>